<dbReference type="Proteomes" id="UP000824250">
    <property type="component" value="Unassembled WGS sequence"/>
</dbReference>
<gene>
    <name evidence="1" type="ORF">IAB28_09570</name>
</gene>
<sequence length="52" mass="5957">MNSRRQRLQIAAAVFLLLLVVFAAWYLMFYLPGRMAEPEGTLVCIPGRMKTI</sequence>
<reference evidence="1" key="2">
    <citation type="journal article" date="2021" name="PeerJ">
        <title>Extensive microbial diversity within the chicken gut microbiome revealed by metagenomics and culture.</title>
        <authorList>
            <person name="Gilroy R."/>
            <person name="Ravi A."/>
            <person name="Getino M."/>
            <person name="Pursley I."/>
            <person name="Horton D.L."/>
            <person name="Alikhan N.F."/>
            <person name="Baker D."/>
            <person name="Gharbi K."/>
            <person name="Hall N."/>
            <person name="Watson M."/>
            <person name="Adriaenssens E.M."/>
            <person name="Foster-Nyarko E."/>
            <person name="Jarju S."/>
            <person name="Secka A."/>
            <person name="Antonio M."/>
            <person name="Oren A."/>
            <person name="Chaudhuri R.R."/>
            <person name="La Ragione R."/>
            <person name="Hildebrand F."/>
            <person name="Pallen M.J."/>
        </authorList>
    </citation>
    <scope>NUCLEOTIDE SEQUENCE</scope>
    <source>
        <strain evidence="1">CHK180-2868</strain>
    </source>
</reference>
<organism evidence="1 2">
    <name type="scientific">Candidatus Copromonas faecavium</name>
    <name type="common">nom. illeg.</name>
    <dbReference type="NCBI Taxonomy" id="2840740"/>
    <lineage>
        <taxon>Bacteria</taxon>
        <taxon>Bacillati</taxon>
        <taxon>Bacillota</taxon>
        <taxon>Clostridia</taxon>
        <taxon>Lachnospirales</taxon>
        <taxon>Lachnospiraceae</taxon>
        <taxon>Candidatus Copromonas (nom. illeg.)</taxon>
    </lineage>
</organism>
<reference evidence="1" key="1">
    <citation type="submission" date="2020-10" db="EMBL/GenBank/DDBJ databases">
        <authorList>
            <person name="Gilroy R."/>
        </authorList>
    </citation>
    <scope>NUCLEOTIDE SEQUENCE</scope>
    <source>
        <strain evidence="1">CHK180-2868</strain>
    </source>
</reference>
<name>A0A9D1D5T2_9FIRM</name>
<comment type="caution">
    <text evidence="1">The sequence shown here is derived from an EMBL/GenBank/DDBJ whole genome shotgun (WGS) entry which is preliminary data.</text>
</comment>
<dbReference type="AlphaFoldDB" id="A0A9D1D5T2"/>
<accession>A0A9D1D5T2</accession>
<evidence type="ECO:0000313" key="2">
    <source>
        <dbReference type="Proteomes" id="UP000824250"/>
    </source>
</evidence>
<proteinExistence type="predicted"/>
<protein>
    <submittedName>
        <fullName evidence="1">Uncharacterized protein</fullName>
    </submittedName>
</protein>
<dbReference type="EMBL" id="DVGC01000057">
    <property type="protein sequence ID" value="HIR06195.1"/>
    <property type="molecule type" value="Genomic_DNA"/>
</dbReference>
<evidence type="ECO:0000313" key="1">
    <source>
        <dbReference type="EMBL" id="HIR06195.1"/>
    </source>
</evidence>